<sequence length="29" mass="3183">MLNIRTENSCFPGNNLTVSSEVVQDGIFP</sequence>
<evidence type="ECO:0000313" key="1">
    <source>
        <dbReference type="EMBL" id="KOF94894.1"/>
    </source>
</evidence>
<organism evidence="1">
    <name type="scientific">Octopus bimaculoides</name>
    <name type="common">California two-spotted octopus</name>
    <dbReference type="NCBI Taxonomy" id="37653"/>
    <lineage>
        <taxon>Eukaryota</taxon>
        <taxon>Metazoa</taxon>
        <taxon>Spiralia</taxon>
        <taxon>Lophotrochozoa</taxon>
        <taxon>Mollusca</taxon>
        <taxon>Cephalopoda</taxon>
        <taxon>Coleoidea</taxon>
        <taxon>Octopodiformes</taxon>
        <taxon>Octopoda</taxon>
        <taxon>Incirrata</taxon>
        <taxon>Octopodidae</taxon>
        <taxon>Octopus</taxon>
    </lineage>
</organism>
<gene>
    <name evidence="1" type="ORF">OCBIM_22000165mg</name>
</gene>
<dbReference type="EMBL" id="KQ416846">
    <property type="protein sequence ID" value="KOF94894.1"/>
    <property type="molecule type" value="Genomic_DNA"/>
</dbReference>
<name>A0A0L8I0D8_OCTBM</name>
<protein>
    <submittedName>
        <fullName evidence="1">Uncharacterized protein</fullName>
    </submittedName>
</protein>
<proteinExistence type="predicted"/>
<dbReference type="AlphaFoldDB" id="A0A0L8I0D8"/>
<reference evidence="1" key="1">
    <citation type="submission" date="2015-07" db="EMBL/GenBank/DDBJ databases">
        <title>MeaNS - Measles Nucleotide Surveillance Program.</title>
        <authorList>
            <person name="Tran T."/>
            <person name="Druce J."/>
        </authorList>
    </citation>
    <scope>NUCLEOTIDE SEQUENCE</scope>
    <source>
        <strain evidence="1">UCB-OBI-ISO-001</strain>
        <tissue evidence="1">Gonad</tissue>
    </source>
</reference>
<accession>A0A0L8I0D8</accession>